<evidence type="ECO:0000313" key="1">
    <source>
        <dbReference type="EMBL" id="OIQ77700.1"/>
    </source>
</evidence>
<sequence>MRAPAGIAWVILVSADSTSGPIQNSTCAFSAAIRSEGLNA</sequence>
<accession>A0A1J5QCQ9</accession>
<gene>
    <name evidence="1" type="ORF">GALL_406010</name>
</gene>
<protein>
    <submittedName>
        <fullName evidence="1">Uncharacterized protein</fullName>
    </submittedName>
</protein>
<proteinExistence type="predicted"/>
<dbReference type="EMBL" id="MLJW01001555">
    <property type="protein sequence ID" value="OIQ77700.1"/>
    <property type="molecule type" value="Genomic_DNA"/>
</dbReference>
<reference evidence="1" key="1">
    <citation type="submission" date="2016-10" db="EMBL/GenBank/DDBJ databases">
        <title>Sequence of Gallionella enrichment culture.</title>
        <authorList>
            <person name="Poehlein A."/>
            <person name="Muehling M."/>
            <person name="Daniel R."/>
        </authorList>
    </citation>
    <scope>NUCLEOTIDE SEQUENCE</scope>
</reference>
<name>A0A1J5QCQ9_9ZZZZ</name>
<dbReference type="AlphaFoldDB" id="A0A1J5QCQ9"/>
<comment type="caution">
    <text evidence="1">The sequence shown here is derived from an EMBL/GenBank/DDBJ whole genome shotgun (WGS) entry which is preliminary data.</text>
</comment>
<organism evidence="1">
    <name type="scientific">mine drainage metagenome</name>
    <dbReference type="NCBI Taxonomy" id="410659"/>
    <lineage>
        <taxon>unclassified sequences</taxon>
        <taxon>metagenomes</taxon>
        <taxon>ecological metagenomes</taxon>
    </lineage>
</organism>